<dbReference type="GO" id="GO:0005524">
    <property type="term" value="F:ATP binding"/>
    <property type="evidence" value="ECO:0007669"/>
    <property type="project" value="UniProtKB-KW"/>
</dbReference>
<evidence type="ECO:0000256" key="5">
    <source>
        <dbReference type="ARBA" id="ARBA00022840"/>
    </source>
</evidence>
<dbReference type="PANTHER" id="PTHR43311">
    <property type="entry name" value="GLUTAMATE--TRNA LIGASE"/>
    <property type="match status" value="1"/>
</dbReference>
<gene>
    <name evidence="8" type="ORF">UFOPK3495_00980</name>
</gene>
<keyword evidence="3" id="KW-0547">Nucleotide-binding</keyword>
<feature type="domain" description="Glutamyl/glutaminyl-tRNA synthetase class Ib catalytic" evidence="7">
    <location>
        <begin position="40"/>
        <end position="152"/>
    </location>
</feature>
<dbReference type="AlphaFoldDB" id="A0A6J7G2H3"/>
<dbReference type="Gene3D" id="3.40.50.620">
    <property type="entry name" value="HUPs"/>
    <property type="match status" value="1"/>
</dbReference>
<dbReference type="GO" id="GO:0004818">
    <property type="term" value="F:glutamate-tRNA ligase activity"/>
    <property type="evidence" value="ECO:0007669"/>
    <property type="project" value="TreeGrafter"/>
</dbReference>
<accession>A0A6J7G2H3</accession>
<proteinExistence type="predicted"/>
<evidence type="ECO:0000313" key="8">
    <source>
        <dbReference type="EMBL" id="CAB4901456.1"/>
    </source>
</evidence>
<dbReference type="InterPro" id="IPR049940">
    <property type="entry name" value="GluQ/Sye"/>
</dbReference>
<dbReference type="GO" id="GO:0005829">
    <property type="term" value="C:cytosol"/>
    <property type="evidence" value="ECO:0007669"/>
    <property type="project" value="TreeGrafter"/>
</dbReference>
<name>A0A6J7G2H3_9ZZZZ</name>
<evidence type="ECO:0000256" key="1">
    <source>
        <dbReference type="ARBA" id="ARBA00022598"/>
    </source>
</evidence>
<reference evidence="8" key="1">
    <citation type="submission" date="2020-05" db="EMBL/GenBank/DDBJ databases">
        <authorList>
            <person name="Chiriac C."/>
            <person name="Salcher M."/>
            <person name="Ghai R."/>
            <person name="Kavagutti S V."/>
        </authorList>
    </citation>
    <scope>NUCLEOTIDE SEQUENCE</scope>
</reference>
<keyword evidence="1" id="KW-0436">Ligase</keyword>
<feature type="domain" description="Glutamyl/glutaminyl-tRNA synthetase class Ib catalytic" evidence="7">
    <location>
        <begin position="175"/>
        <end position="266"/>
    </location>
</feature>
<protein>
    <submittedName>
        <fullName evidence="8">Unannotated protein</fullName>
    </submittedName>
</protein>
<dbReference type="Pfam" id="PF00749">
    <property type="entry name" value="tRNA-synt_1c"/>
    <property type="match status" value="2"/>
</dbReference>
<dbReference type="InterPro" id="IPR020058">
    <property type="entry name" value="Glu/Gln-tRNA-synth_Ib_cat-dom"/>
</dbReference>
<organism evidence="8">
    <name type="scientific">freshwater metagenome</name>
    <dbReference type="NCBI Taxonomy" id="449393"/>
    <lineage>
        <taxon>unclassified sequences</taxon>
        <taxon>metagenomes</taxon>
        <taxon>ecological metagenomes</taxon>
    </lineage>
</organism>
<dbReference type="PANTHER" id="PTHR43311:SF1">
    <property type="entry name" value="GLUTAMYL-Q TRNA(ASP) SYNTHETASE"/>
    <property type="match status" value="1"/>
</dbReference>
<evidence type="ECO:0000256" key="2">
    <source>
        <dbReference type="ARBA" id="ARBA00022723"/>
    </source>
</evidence>
<evidence type="ECO:0000256" key="4">
    <source>
        <dbReference type="ARBA" id="ARBA00022833"/>
    </source>
</evidence>
<keyword evidence="4" id="KW-0862">Zinc</keyword>
<sequence length="297" mass="33343">MPDEIIVYQSKKMCGNEIICQTKNRGAEQRDGLFHRIALKVRTRFAPTPSGYLHRGNLANAQINAWLAQQIHGDLVLRIDADDRARCQPQYSDFIVASLRELGIAYTLYAPDIESRKEYLKSELKLIPRQNLFACDCSRSSLIEQECSCREQSLAWQPGVNALRLHLDPDLTATVNGELFRLHDEFGDVVLWRRDDIPAYHWANVIDDRDLGISHIVRGRDLLASSALHIHIASMIGAVTVAKAQYHHHSLLVDSTGKKLSKSQQSNAQPPTLDLTFLSDVRTSAQELADELGIAVP</sequence>
<dbReference type="PRINTS" id="PR00987">
    <property type="entry name" value="TRNASYNTHGLU"/>
</dbReference>
<keyword evidence="2" id="KW-0479">Metal-binding</keyword>
<dbReference type="SUPFAM" id="SSF52374">
    <property type="entry name" value="Nucleotidylyl transferase"/>
    <property type="match status" value="1"/>
</dbReference>
<keyword evidence="6" id="KW-0030">Aminoacyl-tRNA synthetase</keyword>
<dbReference type="InterPro" id="IPR000924">
    <property type="entry name" value="Glu/Gln-tRNA-synth"/>
</dbReference>
<dbReference type="GO" id="GO:0006424">
    <property type="term" value="P:glutamyl-tRNA aminoacylation"/>
    <property type="evidence" value="ECO:0007669"/>
    <property type="project" value="TreeGrafter"/>
</dbReference>
<keyword evidence="5" id="KW-0067">ATP-binding</keyword>
<dbReference type="EMBL" id="CAFBMC010000049">
    <property type="protein sequence ID" value="CAB4901456.1"/>
    <property type="molecule type" value="Genomic_DNA"/>
</dbReference>
<evidence type="ECO:0000256" key="6">
    <source>
        <dbReference type="ARBA" id="ARBA00023146"/>
    </source>
</evidence>
<evidence type="ECO:0000259" key="7">
    <source>
        <dbReference type="Pfam" id="PF00749"/>
    </source>
</evidence>
<evidence type="ECO:0000256" key="3">
    <source>
        <dbReference type="ARBA" id="ARBA00022741"/>
    </source>
</evidence>
<dbReference type="InterPro" id="IPR014729">
    <property type="entry name" value="Rossmann-like_a/b/a_fold"/>
</dbReference>